<evidence type="ECO:0000256" key="1">
    <source>
        <dbReference type="SAM" id="MobiDB-lite"/>
    </source>
</evidence>
<reference evidence="2 3" key="1">
    <citation type="submission" date="2018-06" db="EMBL/GenBank/DDBJ databases">
        <title>Genomic Encyclopedia of Archaeal and Bacterial Type Strains, Phase II (KMG-II): from individual species to whole genera.</title>
        <authorList>
            <person name="Goeker M."/>
        </authorList>
    </citation>
    <scope>NUCLEOTIDE SEQUENCE [LARGE SCALE GENOMIC DNA]</scope>
    <source>
        <strain evidence="2 3">DSM 13087</strain>
    </source>
</reference>
<comment type="caution">
    <text evidence="2">The sequence shown here is derived from an EMBL/GenBank/DDBJ whole genome shotgun (WGS) entry which is preliminary data.</text>
</comment>
<dbReference type="Gene3D" id="1.10.10.10">
    <property type="entry name" value="Winged helix-like DNA-binding domain superfamily/Winged helix DNA-binding domain"/>
    <property type="match status" value="1"/>
</dbReference>
<name>A0A2W7QAQ5_9RHOB</name>
<protein>
    <submittedName>
        <fullName evidence="2">Uncharacterized protein</fullName>
    </submittedName>
</protein>
<gene>
    <name evidence="2" type="ORF">LY56_01294</name>
</gene>
<proteinExistence type="predicted"/>
<feature type="region of interest" description="Disordered" evidence="1">
    <location>
        <begin position="210"/>
        <end position="247"/>
    </location>
</feature>
<dbReference type="InterPro" id="IPR036388">
    <property type="entry name" value="WH-like_DNA-bd_sf"/>
</dbReference>
<feature type="compositionally biased region" description="Acidic residues" evidence="1">
    <location>
        <begin position="234"/>
        <end position="247"/>
    </location>
</feature>
<keyword evidence="3" id="KW-1185">Reference proteome</keyword>
<accession>A0A2W7QAQ5</accession>
<evidence type="ECO:0000313" key="2">
    <source>
        <dbReference type="EMBL" id="PZX45734.1"/>
    </source>
</evidence>
<dbReference type="EMBL" id="QKZQ01000005">
    <property type="protein sequence ID" value="PZX45734.1"/>
    <property type="molecule type" value="Genomic_DNA"/>
</dbReference>
<dbReference type="AlphaFoldDB" id="A0A2W7QAQ5"/>
<evidence type="ECO:0000313" key="3">
    <source>
        <dbReference type="Proteomes" id="UP000249364"/>
    </source>
</evidence>
<organism evidence="2 3">
    <name type="scientific">Roseinatronobacter thiooxidans</name>
    <dbReference type="NCBI Taxonomy" id="121821"/>
    <lineage>
        <taxon>Bacteria</taxon>
        <taxon>Pseudomonadati</taxon>
        <taxon>Pseudomonadota</taxon>
        <taxon>Alphaproteobacteria</taxon>
        <taxon>Rhodobacterales</taxon>
        <taxon>Paracoccaceae</taxon>
        <taxon>Roseinatronobacter</taxon>
    </lineage>
</organism>
<dbReference type="Proteomes" id="UP000249364">
    <property type="component" value="Unassembled WGS sequence"/>
</dbReference>
<sequence>MHAVLTVVAAREPVAYDVLAARTEQSYATTSTMAGVLSDGRGKRAGLKLLRRISGAGRKQKKLEASRTGLAVARLFAKTEIEQARTENTGTVDEKHVLSDQLYNRVLPSLRLALEAAPDIQLSTFCVLLYVCQHEAKFGYDGEHSSIIAAKLGLSNLSRSLDRLAEGYADYPGYGFLELHKKSTDRRVTLPGLSDAGARLMSDIAARLREKPPGVVQKPKPASLESARAPEDIRDFDDDDFDNINWQ</sequence>